<evidence type="ECO:0000256" key="6">
    <source>
        <dbReference type="ARBA" id="ARBA00022603"/>
    </source>
</evidence>
<evidence type="ECO:0000256" key="12">
    <source>
        <dbReference type="ARBA" id="ARBA00023212"/>
    </source>
</evidence>
<keyword evidence="6" id="KW-0489">Methyltransferase</keyword>
<dbReference type="PANTHER" id="PTHR12176">
    <property type="entry name" value="SAM-DEPENDENT METHYLTRANSFERASE SUPERFAMILY PROTEIN"/>
    <property type="match status" value="1"/>
</dbReference>
<dbReference type="SUPFAM" id="SSF54236">
    <property type="entry name" value="Ubiquitin-like"/>
    <property type="match status" value="1"/>
</dbReference>
<reference evidence="16 17" key="1">
    <citation type="journal article" date="2024" name="G3 (Bethesda)">
        <title>Genome assembly of Hibiscus sabdariffa L. provides insights into metabolisms of medicinal natural products.</title>
        <authorList>
            <person name="Kim T."/>
        </authorList>
    </citation>
    <scope>NUCLEOTIDE SEQUENCE [LARGE SCALE GENOMIC DNA]</scope>
    <source>
        <strain evidence="16">TK-2024</strain>
        <tissue evidence="16">Old leaves</tissue>
    </source>
</reference>
<dbReference type="Pfam" id="PF08241">
    <property type="entry name" value="Methyltransf_11"/>
    <property type="match status" value="1"/>
</dbReference>
<keyword evidence="8" id="KW-0493">Microtubule</keyword>
<gene>
    <name evidence="16" type="ORF">V6N12_028195</name>
</gene>
<comment type="subcellular location">
    <subcellularLocation>
        <location evidence="2">Cytoplasm</location>
        <location evidence="2">Cytoskeleton</location>
    </subcellularLocation>
    <subcellularLocation>
        <location evidence="3">Membrane</location>
    </subcellularLocation>
</comment>
<keyword evidence="9" id="KW-0833">Ubl conjugation pathway</keyword>
<keyword evidence="11" id="KW-0472">Membrane</keyword>
<dbReference type="InterPro" id="IPR004241">
    <property type="entry name" value="Atg8-like"/>
</dbReference>
<evidence type="ECO:0000256" key="11">
    <source>
        <dbReference type="ARBA" id="ARBA00023136"/>
    </source>
</evidence>
<organism evidence="16 17">
    <name type="scientific">Hibiscus sabdariffa</name>
    <name type="common">roselle</name>
    <dbReference type="NCBI Taxonomy" id="183260"/>
    <lineage>
        <taxon>Eukaryota</taxon>
        <taxon>Viridiplantae</taxon>
        <taxon>Streptophyta</taxon>
        <taxon>Embryophyta</taxon>
        <taxon>Tracheophyta</taxon>
        <taxon>Spermatophyta</taxon>
        <taxon>Magnoliopsida</taxon>
        <taxon>eudicotyledons</taxon>
        <taxon>Gunneridae</taxon>
        <taxon>Pentapetalae</taxon>
        <taxon>rosids</taxon>
        <taxon>malvids</taxon>
        <taxon>Malvales</taxon>
        <taxon>Malvaceae</taxon>
        <taxon>Malvoideae</taxon>
        <taxon>Hibiscus</taxon>
    </lineage>
</organism>
<comment type="function">
    <text evidence="1">Ubiquitin-like modifier involved in autophagosomes formation. May mediate the delivery of the autophagosomes to the vacuole via the microtubule cytoskeleton.</text>
</comment>
<protein>
    <recommendedName>
        <fullName evidence="15">Methyltransferase type 11 domain-containing protein</fullName>
    </recommendedName>
</protein>
<dbReference type="InterPro" id="IPR029063">
    <property type="entry name" value="SAM-dependent_MTases_sf"/>
</dbReference>
<evidence type="ECO:0000256" key="3">
    <source>
        <dbReference type="ARBA" id="ARBA00004370"/>
    </source>
</evidence>
<evidence type="ECO:0000313" key="16">
    <source>
        <dbReference type="EMBL" id="KAK8572133.1"/>
    </source>
</evidence>
<evidence type="ECO:0000256" key="8">
    <source>
        <dbReference type="ARBA" id="ARBA00022701"/>
    </source>
</evidence>
<dbReference type="InterPro" id="IPR051419">
    <property type="entry name" value="Lys/N-term_MeTrsfase_sf"/>
</dbReference>
<evidence type="ECO:0000256" key="2">
    <source>
        <dbReference type="ARBA" id="ARBA00004245"/>
    </source>
</evidence>
<dbReference type="Proteomes" id="UP001472677">
    <property type="component" value="Unassembled WGS sequence"/>
</dbReference>
<name>A0ABR2F543_9ROSI</name>
<comment type="similarity">
    <text evidence="4">Belongs to the ATG8 family.</text>
</comment>
<sequence>MVKSQGFPKERSLEQRQEESKTILTKYPDRIPVIIERYSRTDLPDIDKNKFLVPRDMSVGQFIHILSSRLKLSPGRALFVFVNNTLPRTDKKTMTLGTPPSSQAYGEPWYWDNRYAHEPAPFDWYQKYSALAPLIRLYVPHRHQRVLVVGCGNSVFSEDMVNDGYEDVVNVDISNVVIEAMQAKYSNRQQLKYIKLDVRDMSPFQAGSFDAVIDKGTLDSILCGNNSRQNAAQMLDEVSRVLKDKGVYILITYGSPVYRLSLLKDSCTWSIKLHVIAKFGPEGSSEQQVRGLTDPIPLDESGSSVEDVLGKNPEVHYIYVCTKSFASDGSSIGTRVGERS</sequence>
<dbReference type="Gene3D" id="3.10.20.90">
    <property type="entry name" value="Phosphatidylinositol 3-kinase Catalytic Subunit, Chain A, domain 1"/>
    <property type="match status" value="1"/>
</dbReference>
<keyword evidence="13" id="KW-0449">Lipoprotein</keyword>
<feature type="domain" description="Methyltransferase type 11" evidence="15">
    <location>
        <begin position="147"/>
        <end position="249"/>
    </location>
</feature>
<keyword evidence="12" id="KW-0206">Cytoskeleton</keyword>
<evidence type="ECO:0000256" key="9">
    <source>
        <dbReference type="ARBA" id="ARBA00022786"/>
    </source>
</evidence>
<dbReference type="InterPro" id="IPR029071">
    <property type="entry name" value="Ubiquitin-like_domsf"/>
</dbReference>
<keyword evidence="12" id="KW-0963">Cytoplasm</keyword>
<comment type="similarity">
    <text evidence="5">Belongs to the methyltransferase superfamily.</text>
</comment>
<evidence type="ECO:0000256" key="13">
    <source>
        <dbReference type="ARBA" id="ARBA00023288"/>
    </source>
</evidence>
<feature type="compositionally biased region" description="Basic and acidic residues" evidence="14">
    <location>
        <begin position="8"/>
        <end position="21"/>
    </location>
</feature>
<evidence type="ECO:0000259" key="15">
    <source>
        <dbReference type="Pfam" id="PF08241"/>
    </source>
</evidence>
<dbReference type="Pfam" id="PF02991">
    <property type="entry name" value="ATG8"/>
    <property type="match status" value="1"/>
</dbReference>
<accession>A0ABR2F543</accession>
<evidence type="ECO:0000256" key="14">
    <source>
        <dbReference type="SAM" id="MobiDB-lite"/>
    </source>
</evidence>
<keyword evidence="7" id="KW-0808">Transferase</keyword>
<evidence type="ECO:0000313" key="17">
    <source>
        <dbReference type="Proteomes" id="UP001472677"/>
    </source>
</evidence>
<evidence type="ECO:0000256" key="4">
    <source>
        <dbReference type="ARBA" id="ARBA00007293"/>
    </source>
</evidence>
<evidence type="ECO:0000256" key="1">
    <source>
        <dbReference type="ARBA" id="ARBA00003307"/>
    </source>
</evidence>
<keyword evidence="10" id="KW-0653">Protein transport</keyword>
<dbReference type="InterPro" id="IPR013216">
    <property type="entry name" value="Methyltransf_11"/>
</dbReference>
<dbReference type="EMBL" id="JBBPBM010000008">
    <property type="protein sequence ID" value="KAK8572133.1"/>
    <property type="molecule type" value="Genomic_DNA"/>
</dbReference>
<evidence type="ECO:0000256" key="10">
    <source>
        <dbReference type="ARBA" id="ARBA00022927"/>
    </source>
</evidence>
<dbReference type="PANTHER" id="PTHR12176:SF79">
    <property type="entry name" value="METHYLTRANSFERASE TYPE 11 DOMAIN-CONTAINING PROTEIN"/>
    <property type="match status" value="1"/>
</dbReference>
<evidence type="ECO:0000256" key="5">
    <source>
        <dbReference type="ARBA" id="ARBA00008361"/>
    </source>
</evidence>
<comment type="caution">
    <text evidence="16">The sequence shown here is derived from an EMBL/GenBank/DDBJ whole genome shotgun (WGS) entry which is preliminary data.</text>
</comment>
<keyword evidence="10" id="KW-0813">Transport</keyword>
<proteinExistence type="inferred from homology"/>
<dbReference type="SUPFAM" id="SSF53335">
    <property type="entry name" value="S-adenosyl-L-methionine-dependent methyltransferases"/>
    <property type="match status" value="1"/>
</dbReference>
<dbReference type="CDD" id="cd02440">
    <property type="entry name" value="AdoMet_MTases"/>
    <property type="match status" value="1"/>
</dbReference>
<evidence type="ECO:0000256" key="7">
    <source>
        <dbReference type="ARBA" id="ARBA00022679"/>
    </source>
</evidence>
<keyword evidence="17" id="KW-1185">Reference proteome</keyword>
<feature type="region of interest" description="Disordered" evidence="14">
    <location>
        <begin position="1"/>
        <end position="21"/>
    </location>
</feature>
<dbReference type="Gene3D" id="3.40.50.150">
    <property type="entry name" value="Vaccinia Virus protein VP39"/>
    <property type="match status" value="1"/>
</dbReference>